<evidence type="ECO:0008006" key="3">
    <source>
        <dbReference type="Google" id="ProtNLM"/>
    </source>
</evidence>
<name>A0AAN7MZC5_MYCAM</name>
<organism evidence="1 2">
    <name type="scientific">Mycteria americana</name>
    <name type="common">Wood stork</name>
    <dbReference type="NCBI Taxonomy" id="33587"/>
    <lineage>
        <taxon>Eukaryota</taxon>
        <taxon>Metazoa</taxon>
        <taxon>Chordata</taxon>
        <taxon>Craniata</taxon>
        <taxon>Vertebrata</taxon>
        <taxon>Euteleostomi</taxon>
        <taxon>Archelosauria</taxon>
        <taxon>Archosauria</taxon>
        <taxon>Dinosauria</taxon>
        <taxon>Saurischia</taxon>
        <taxon>Theropoda</taxon>
        <taxon>Coelurosauria</taxon>
        <taxon>Aves</taxon>
        <taxon>Neognathae</taxon>
        <taxon>Neoaves</taxon>
        <taxon>Aequornithes</taxon>
        <taxon>Ciconiiformes</taxon>
        <taxon>Ciconiidae</taxon>
        <taxon>Mycteria</taxon>
    </lineage>
</organism>
<reference evidence="1 2" key="1">
    <citation type="journal article" date="2023" name="J. Hered.">
        <title>Chromosome-level genome of the wood stork (Mycteria americana) provides insight into avian chromosome evolution.</title>
        <authorList>
            <person name="Flamio R. Jr."/>
            <person name="Ramstad K.M."/>
        </authorList>
    </citation>
    <scope>NUCLEOTIDE SEQUENCE [LARGE SCALE GENOMIC DNA]</scope>
    <source>
        <strain evidence="1">JAX WOST 10</strain>
    </source>
</reference>
<keyword evidence="2" id="KW-1185">Reference proteome</keyword>
<protein>
    <recommendedName>
        <fullName evidence="3">Rna-directed dna polymerase from mobile element jockey-like</fullName>
    </recommendedName>
</protein>
<evidence type="ECO:0000313" key="1">
    <source>
        <dbReference type="EMBL" id="KAK4816510.1"/>
    </source>
</evidence>
<dbReference type="PANTHER" id="PTHR33332">
    <property type="entry name" value="REVERSE TRANSCRIPTASE DOMAIN-CONTAINING PROTEIN"/>
    <property type="match status" value="1"/>
</dbReference>
<evidence type="ECO:0000313" key="2">
    <source>
        <dbReference type="Proteomes" id="UP001333110"/>
    </source>
</evidence>
<dbReference type="Proteomes" id="UP001333110">
    <property type="component" value="Unassembled WGS sequence"/>
</dbReference>
<dbReference type="AlphaFoldDB" id="A0AAN7MZC5"/>
<accession>A0AAN7MZC5</accession>
<proteinExistence type="predicted"/>
<dbReference type="EMBL" id="JAUNZN010000009">
    <property type="protein sequence ID" value="KAK4816510.1"/>
    <property type="molecule type" value="Genomic_DNA"/>
</dbReference>
<comment type="caution">
    <text evidence="1">The sequence shown here is derived from an EMBL/GenBank/DDBJ whole genome shotgun (WGS) entry which is preliminary data.</text>
</comment>
<gene>
    <name evidence="1" type="ORF">QYF61_017610</name>
</gene>
<sequence length="625" mass="70699">MKMLKGLELFSYKKRLRELGQFSLEKRRLRAWEGRRGCKEDRARLFSVVPSDRPRGKGHKLKHRRFHMNITLLQSEKTSDNDVEKAEVLNNFFVSVFNGNHFSHLQGPEPWDRDWGNEVSSIGREDQVQDHLKNLNIQKSMGPDKMQPRILRELADIVARLLSHMFEKVKRRNLGTTDESASPLCPVRSWNRSSLKVILKHMEDGETAGKLCLTNLVAIYNGVTATVDKGRATNVICLDFCKTFDIDPKILTSKLERYGFDGWTVTGIRNWLDGGIQRAPSTGQTPNRNQTQIVGLSVPSMILADDTMLSHAADTLEGRDAIQKDLDKLEKWAHENLLKFNKAKCKVLHLVEAIPNISTDWYRLGDELLESSPAEKDLEIITESQNCIGWKRPLRSSSPTVNLTLPRPPLHHVPKHLIQTFFKYLQGWRLNHFPAQPLPMLDNPFSEVKFPNIQSKPPLAQLEAISSCPITCYLGEETDPHLSTTSFQVVVESNKVSPQPPLLQAKQPQLPQPLLIRLVLQTLHQLRCPSLDTLQHLNVSPVVRGPKLNTVFEVRPHQCRVQGHNHFPSPAGHAIFDTGQDAIGFLGHLGTLLAHIQAAVNQHSQVLLCQAAFQPLFPKPVAWGR</sequence>